<reference evidence="2" key="1">
    <citation type="submission" date="2021-02" db="EMBL/GenBank/DDBJ databases">
        <authorList>
            <person name="Dougan E. K."/>
            <person name="Rhodes N."/>
            <person name="Thang M."/>
            <person name="Chan C."/>
        </authorList>
    </citation>
    <scope>NUCLEOTIDE SEQUENCE</scope>
</reference>
<protein>
    <submittedName>
        <fullName evidence="2">Uncharacterized protein</fullName>
    </submittedName>
</protein>
<dbReference type="EMBL" id="CAJNDS010002618">
    <property type="protein sequence ID" value="CAE7546724.1"/>
    <property type="molecule type" value="Genomic_DNA"/>
</dbReference>
<sequence>MSSPPCPASSAPPSLQQPVEGVCSGLLDSEKEDLPAVQSEGSCSGFSFPPVSPLGFDESLATILQGEELGSEFPFPPVPPPFWYGPDLAEETEPCFDSWSLLQQVRDVESEGSPSRRFEPPSPSYLPSEEEDNERAGSEKRWYSPIAVSEADEETAAAVPSPPMSTDTHQLNLASSAYADVQARQQAMVDLNKRRRTSLVMPWEQNTIPLFRALEARANFVPSVGLRESVSFTEPEPKAPDTAANIPWTVHHRLRRVRVQLGDDELRATALRRLKVLVLLDPEGTQLGLSLLQQTKALKPDEELCRSLADAFRGKATTTLQKRGLSLQAYVALYYEAFSNSPWRVTEDELYSILCTLRDANAKATTANHILEALRFLDGICKFLYTSLDAVISSRSRGVARDLYVKKKPLQQRDPLSYLQVKRLEDLMLSDLPYWLKAVAGQILFCVHACCRWSDSQRVKSLQILGEGPAAILFAQALGSKTSLTAEAQTKFLPYTAVARGVSDSPWAEAWLEARTQEGLDFTAGCLPSWLVSRSCWGKVPMSTDEAGDFLLDLLSRAQAPANPALSIGTHSCKATLLTWTMWSNCVSFSAKEQRHLGHHLKRGQSTLTYSREYFVTLSGKVLGMYRSIRSGRFNPDESPSQRAEAIADSYDPDMARDERVANRAELDERFVDFEGPDDASVSAESCAEVPDENRRPAANVRLPFDCSSGHELKVHRLSSIVHKVVIFIVELPLFNTMSSATLDSEAAFKDRCTKIGMTEALLKKLLEKGYNTFGKVAFAAGANPMSLTDQAVDDWLRTIEDPLPSTFQVAVVRRLVYESQNISLADLKGRIEPGPEAQTRKLPVAERLSRQEEQQGRLTGLQFTPHNIPGHACVDEVAAMLEQNSLKYWPMNKWISRSQEMSLKKHDPTVQVDGDGSIKVGGKAPELTCDTSGLYALRQAFHRRALAFDLAQVATFSAMDAWTNVLFEHTQRTPPKGYSPVNIGQIVSADRELFVQASHRLEGKLQSTVGQVRPFDKALKDLSSSPGILQFLMPLPVAAAAPPPPNPGKRLHDDTGGGKGTGKKGDKKGKREKLQVTIPPGCSARDAKGRPNCFGYNEGKWDLKVSKGRALSFGSGAYAKGGLQGLRKECGTFPQAAQLVNRFIAHVFPNHKFTSHMFFCNAQTDMHIDSHNYHSPNAVIAISSFSGGHVWVGDDKGSVYRKVKDHWLKGTLHDVAKTPLLFDAWRLPHCTENWTGRRLVLVAFSVADTSRMPADALKTLLALGFKLPDPLRFGLPSKRTTQPPLQASSPQPWVFELFSGRASLSRALWQAGFQVLSLDSGINQAASPTAKLDLASEDGQSLLWDLLSKFDPFALHLGVPCGTASRAREKPLPKHALCGRPSPQPLRSRDHPLGLPGLTGLDAQRVRSANALYKFAYRLILHCVRRQIVITLENPINSYLWQILELFASLDGVPWPPTELEEVLFHVCCHGGTRPKHTKLLATRNVCASLRAACDNSHVHEPWGLVFLRGSSTFSTASEAAYPALLAKRWADCFAREATTRGLPLQVPTSLHAESLASVGRQTRKFLPLIPEFSRVSYLPASFQPDKSCKILLSHGQGGVSGGEKTQVNAEDGDRRSRSPPKLKSSASTFGYPSAGGAPETLGPVGCSGGDVKVGFWLTPEEHVSKALKLQHPVDTANPVSDHTKAVLEEYMSDGAPDFQSHRKLALLKVKLLVRTLEGEESKLHDTFPAWYQKVVAHKKILAWKKLLEDNHYDDMAVTDFMLKGCPLVGTSDKPLAFDAKVVPAVMTESELRATAEARRQAMKLSKQTMDQEHLEHLKAATQEEVTRGFLEGPLSEEQVTRAVGHSSWSAVRRFVLVQGAELKLRPIDDCHEAQLNDAYSSTIKLKMMDSDYVTALALMISRMEVARAKKLGVPARPWAGKTLDLTKAYKQLPVLPAHRDLCVIYVKGADGSDCYYIANALVFGATSAVYCFNRVARSLWFLMTKVLKIPCGFFYDDYPLFCLEAEGSMLDSQVSEFLSLLGWDHATSGSKGLPFDSVFTVLGMQLDLSRITDSTVVLANKPGRLERIVDRFKLVQTSGAISKHEAQVLRGLLQFASGFFAGRGLRQTCCWLGSVIQGVRFGPSEISSMAEHAINVLASSTPRFLSAGPADPVLHLYTDGSWEKGIAGVGAVLIDAGTGVGRVFQGTVDPSLIGTWLSSVGEQLICEIELYALVAVRYQLGSLFEGRRCIYWIDNNAARGTVIKGWSRSPAMHDLALRLAEAEGLTPGMSWIERVPSFSNVADFPSRGEGSKVLKLAAASCVEPFPQDDEFIRSVRASKS</sequence>
<feature type="region of interest" description="Disordered" evidence="1">
    <location>
        <begin position="106"/>
        <end position="141"/>
    </location>
</feature>
<keyword evidence="3" id="KW-1185">Reference proteome</keyword>
<dbReference type="InterPro" id="IPR052055">
    <property type="entry name" value="Hepadnavirus_pol/RT"/>
</dbReference>
<comment type="caution">
    <text evidence="2">The sequence shown here is derived from an EMBL/GenBank/DDBJ whole genome shotgun (WGS) entry which is preliminary data.</text>
</comment>
<feature type="region of interest" description="Disordered" evidence="1">
    <location>
        <begin position="1595"/>
        <end position="1636"/>
    </location>
</feature>
<dbReference type="OrthoDB" id="444683at2759"/>
<dbReference type="PANTHER" id="PTHR33050">
    <property type="entry name" value="REVERSE TRANSCRIPTASE DOMAIN-CONTAINING PROTEIN"/>
    <property type="match status" value="1"/>
</dbReference>
<dbReference type="SUPFAM" id="SSF56672">
    <property type="entry name" value="DNA/RNA polymerases"/>
    <property type="match status" value="1"/>
</dbReference>
<feature type="compositionally biased region" description="Basic residues" evidence="1">
    <location>
        <begin position="1062"/>
        <end position="1072"/>
    </location>
</feature>
<dbReference type="InterPro" id="IPR043502">
    <property type="entry name" value="DNA/RNA_pol_sf"/>
</dbReference>
<organism evidence="2 3">
    <name type="scientific">Symbiodinium natans</name>
    <dbReference type="NCBI Taxonomy" id="878477"/>
    <lineage>
        <taxon>Eukaryota</taxon>
        <taxon>Sar</taxon>
        <taxon>Alveolata</taxon>
        <taxon>Dinophyceae</taxon>
        <taxon>Suessiales</taxon>
        <taxon>Symbiodiniaceae</taxon>
        <taxon>Symbiodinium</taxon>
    </lineage>
</organism>
<name>A0A812TSL4_9DINO</name>
<feature type="compositionally biased region" description="Basic and acidic residues" evidence="1">
    <location>
        <begin position="106"/>
        <end position="119"/>
    </location>
</feature>
<dbReference type="Proteomes" id="UP000604046">
    <property type="component" value="Unassembled WGS sequence"/>
</dbReference>
<dbReference type="PANTHER" id="PTHR33050:SF7">
    <property type="entry name" value="RIBONUCLEASE H"/>
    <property type="match status" value="1"/>
</dbReference>
<gene>
    <name evidence="2" type="ORF">SNAT2548_LOCUS30681</name>
</gene>
<feature type="region of interest" description="Disordered" evidence="1">
    <location>
        <begin position="1040"/>
        <end position="1074"/>
    </location>
</feature>
<feature type="region of interest" description="Disordered" evidence="1">
    <location>
        <begin position="1"/>
        <end position="20"/>
    </location>
</feature>
<accession>A0A812TSL4</accession>
<evidence type="ECO:0000313" key="2">
    <source>
        <dbReference type="EMBL" id="CAE7546724.1"/>
    </source>
</evidence>
<evidence type="ECO:0000256" key="1">
    <source>
        <dbReference type="SAM" id="MobiDB-lite"/>
    </source>
</evidence>
<evidence type="ECO:0000313" key="3">
    <source>
        <dbReference type="Proteomes" id="UP000604046"/>
    </source>
</evidence>
<proteinExistence type="predicted"/>